<dbReference type="Proteomes" id="UP000053317">
    <property type="component" value="Unassembled WGS sequence"/>
</dbReference>
<feature type="transmembrane region" description="Helical" evidence="8">
    <location>
        <begin position="398"/>
        <end position="420"/>
    </location>
</feature>
<evidence type="ECO:0000256" key="5">
    <source>
        <dbReference type="ARBA" id="ARBA00023065"/>
    </source>
</evidence>
<keyword evidence="6 8" id="KW-0472">Membrane</keyword>
<evidence type="ECO:0000256" key="3">
    <source>
        <dbReference type="ARBA" id="ARBA00022692"/>
    </source>
</evidence>
<dbReference type="GO" id="GO:0140107">
    <property type="term" value="F:high-affinity potassium ion transmembrane transporter activity"/>
    <property type="evidence" value="ECO:0007669"/>
    <property type="project" value="TreeGrafter"/>
</dbReference>
<feature type="transmembrane region" description="Helical" evidence="8">
    <location>
        <begin position="20"/>
        <end position="41"/>
    </location>
</feature>
<dbReference type="InterPro" id="IPR015958">
    <property type="entry name" value="Trk1_fungi"/>
</dbReference>
<keyword evidence="3 8" id="KW-0812">Transmembrane</keyword>
<dbReference type="GO" id="GO:0005886">
    <property type="term" value="C:plasma membrane"/>
    <property type="evidence" value="ECO:0007669"/>
    <property type="project" value="InterPro"/>
</dbReference>
<dbReference type="GO" id="GO:1990573">
    <property type="term" value="P:potassium ion import across plasma membrane"/>
    <property type="evidence" value="ECO:0007669"/>
    <property type="project" value="TreeGrafter"/>
</dbReference>
<organism evidence="9 10">
    <name type="scientific">Phaeomoniella chlamydospora</name>
    <name type="common">Phaeoacremonium chlamydosporum</name>
    <dbReference type="NCBI Taxonomy" id="158046"/>
    <lineage>
        <taxon>Eukaryota</taxon>
        <taxon>Fungi</taxon>
        <taxon>Dikarya</taxon>
        <taxon>Ascomycota</taxon>
        <taxon>Pezizomycotina</taxon>
        <taxon>Eurotiomycetes</taxon>
        <taxon>Chaetothyriomycetidae</taxon>
        <taxon>Phaeomoniellales</taxon>
        <taxon>Phaeomoniellaceae</taxon>
        <taxon>Phaeomoniella</taxon>
    </lineage>
</organism>
<gene>
    <name evidence="9" type="ORF">UCRPC4_g01937</name>
</gene>
<evidence type="ECO:0000313" key="10">
    <source>
        <dbReference type="Proteomes" id="UP000053317"/>
    </source>
</evidence>
<dbReference type="InterPro" id="IPR003445">
    <property type="entry name" value="Cat_transpt"/>
</dbReference>
<evidence type="ECO:0000256" key="4">
    <source>
        <dbReference type="ARBA" id="ARBA00022989"/>
    </source>
</evidence>
<feature type="compositionally biased region" description="Polar residues" evidence="7">
    <location>
        <begin position="109"/>
        <end position="124"/>
    </location>
</feature>
<evidence type="ECO:0000256" key="1">
    <source>
        <dbReference type="ARBA" id="ARBA00004141"/>
    </source>
</evidence>
<evidence type="ECO:0000256" key="6">
    <source>
        <dbReference type="ARBA" id="ARBA00023136"/>
    </source>
</evidence>
<dbReference type="EMBL" id="LCWF01000045">
    <property type="protein sequence ID" value="KKY25298.1"/>
    <property type="molecule type" value="Genomic_DNA"/>
</dbReference>
<keyword evidence="2" id="KW-0813">Transport</keyword>
<feature type="region of interest" description="Disordered" evidence="7">
    <location>
        <begin position="70"/>
        <end position="135"/>
    </location>
</feature>
<protein>
    <submittedName>
        <fullName evidence="9">Putative cation transporter</fullName>
    </submittedName>
</protein>
<comment type="caution">
    <text evidence="9">The sequence shown here is derived from an EMBL/GenBank/DDBJ whole genome shotgun (WGS) entry which is preliminary data.</text>
</comment>
<feature type="transmembrane region" description="Helical" evidence="8">
    <location>
        <begin position="460"/>
        <end position="480"/>
    </location>
</feature>
<dbReference type="PANTHER" id="PTHR31064:SF37">
    <property type="entry name" value="TRANSPORTER, PUTATIVE (EUROFUNG)-RELATED"/>
    <property type="match status" value="1"/>
</dbReference>
<keyword evidence="4 8" id="KW-1133">Transmembrane helix</keyword>
<keyword evidence="10" id="KW-1185">Reference proteome</keyword>
<dbReference type="Pfam" id="PF02386">
    <property type="entry name" value="TrkH"/>
    <property type="match status" value="1"/>
</dbReference>
<reference evidence="9 10" key="2">
    <citation type="submission" date="2015-05" db="EMBL/GenBank/DDBJ databases">
        <authorList>
            <person name="Morales-Cruz A."/>
            <person name="Amrine K.C."/>
            <person name="Cantu D."/>
        </authorList>
    </citation>
    <scope>NUCLEOTIDE SEQUENCE [LARGE SCALE GENOMIC DNA]</scope>
    <source>
        <strain evidence="9">UCRPC4</strain>
    </source>
</reference>
<keyword evidence="5" id="KW-0406">Ion transport</keyword>
<evidence type="ECO:0000256" key="2">
    <source>
        <dbReference type="ARBA" id="ARBA00022448"/>
    </source>
</evidence>
<dbReference type="AlphaFoldDB" id="A0A0G2GPL1"/>
<accession>A0A0G2GPL1</accession>
<feature type="region of interest" description="Disordered" evidence="7">
    <location>
        <begin position="196"/>
        <end position="219"/>
    </location>
</feature>
<dbReference type="GO" id="GO:0030007">
    <property type="term" value="P:intracellular potassium ion homeostasis"/>
    <property type="evidence" value="ECO:0007669"/>
    <property type="project" value="InterPro"/>
</dbReference>
<sequence>MTLAGLNTVNLSTLNTFQQFMLFLLIILGSAILVSSVVVHVRKKAFQRKLESIILEKHNRRHRSFPLSFSFSRPRTATDTTGAEPDGMILRGRTTRDHPEANPEAEQSPVASGSFSTRPSQTLLPPSHDLPDVEQGHGQYELSKVVSEPQSTATRVNDHDTITEHIRFQSPPPHERHHRHTQIFSGAGVGAFDLSRHPRNASQSTLSHPTPFDDNTRRPSFPNLDKYIKTVNGLVGRNSQFYNLSVAEREELGGLEYQAVSLLSIIVPAYFVTWQLIGAIGCGTYINLNRPSVARTNGLNPYWVGAFFAISAFNNSGMALLDANMTAFQTSYYMLLTMSLLILAGNTCYPPFLRLVLWTMKNVMPDTPKWQEKKKVVSFILDHPRRTYTHLFPSRETWYLVFTVVVLNGIDWFAFCVLDIGNKSIESIPERFRVLDGLFQAFAIRSGGFYVFAIPDLRPGLLVLYVLMMYISVYPVTMAMRNTNTYEERSLGVYADQIEQGIDVTSSTGRAGGRSNFLQIFGHGFSGGSSSYFIRQQLHGQLAHDLWWLALAVLFITIVETGQFERDPTVFSIFNIMFEVVSGYGCVGVSTGVPWAAYSFCGSWHVTSKLILCAVMLRGRHRGLPVAIDKAILLPDKTLAWAEEEDAQLRLERSLSRQRTGLKES</sequence>
<dbReference type="PIRSF" id="PIRSF002450">
    <property type="entry name" value="K+_transpter_TRK"/>
    <property type="match status" value="1"/>
</dbReference>
<evidence type="ECO:0000256" key="8">
    <source>
        <dbReference type="SAM" id="Phobius"/>
    </source>
</evidence>
<feature type="transmembrane region" description="Helical" evidence="8">
    <location>
        <begin position="333"/>
        <end position="352"/>
    </location>
</feature>
<feature type="transmembrane region" description="Helical" evidence="8">
    <location>
        <begin position="546"/>
        <end position="562"/>
    </location>
</feature>
<dbReference type="OrthoDB" id="9999863at2759"/>
<dbReference type="InterPro" id="IPR051143">
    <property type="entry name" value="TrkH_K-transport"/>
</dbReference>
<proteinExistence type="predicted"/>
<reference evidence="9 10" key="1">
    <citation type="submission" date="2015-05" db="EMBL/GenBank/DDBJ databases">
        <title>Distinctive expansion of gene families associated with plant cell wall degradation and secondary metabolism in the genomes of grapevine trunk pathogens.</title>
        <authorList>
            <person name="Lawrence D.P."/>
            <person name="Travadon R."/>
            <person name="Rolshausen P.E."/>
            <person name="Baumgartner K."/>
        </authorList>
    </citation>
    <scope>NUCLEOTIDE SEQUENCE [LARGE SCALE GENOMIC DNA]</scope>
    <source>
        <strain evidence="9">UCRPC4</strain>
    </source>
</reference>
<evidence type="ECO:0000256" key="7">
    <source>
        <dbReference type="SAM" id="MobiDB-lite"/>
    </source>
</evidence>
<comment type="subcellular location">
    <subcellularLocation>
        <location evidence="1">Membrane</location>
        <topology evidence="1">Multi-pass membrane protein</topology>
    </subcellularLocation>
</comment>
<feature type="transmembrane region" description="Helical" evidence="8">
    <location>
        <begin position="301"/>
        <end position="321"/>
    </location>
</feature>
<name>A0A0G2GPL1_PHACM</name>
<dbReference type="PANTHER" id="PTHR31064">
    <property type="entry name" value="POTASSIUM TRANSPORT PROTEIN DDB_G0292412-RELATED"/>
    <property type="match status" value="1"/>
</dbReference>
<evidence type="ECO:0000313" key="9">
    <source>
        <dbReference type="EMBL" id="KKY25298.1"/>
    </source>
</evidence>